<evidence type="ECO:0000256" key="1">
    <source>
        <dbReference type="ARBA" id="ARBA00006865"/>
    </source>
</evidence>
<dbReference type="KEGG" id="nps:KRR39_00365"/>
<dbReference type="AlphaFoldDB" id="A0A975Y0D9"/>
<dbReference type="Pfam" id="PF02018">
    <property type="entry name" value="CBM_4_9"/>
    <property type="match status" value="1"/>
</dbReference>
<dbReference type="Proteomes" id="UP000683575">
    <property type="component" value="Chromosome"/>
</dbReference>
<keyword evidence="7" id="KW-1185">Reference proteome</keyword>
<name>A0A975Y0D9_9ACTN</name>
<keyword evidence="2" id="KW-0378">Hydrolase</keyword>
<dbReference type="PANTHER" id="PTHR10963">
    <property type="entry name" value="GLYCOSYL HYDROLASE-RELATED"/>
    <property type="match status" value="1"/>
</dbReference>
<dbReference type="GO" id="GO:0004553">
    <property type="term" value="F:hydrolase activity, hydrolyzing O-glycosyl compounds"/>
    <property type="evidence" value="ECO:0007669"/>
    <property type="project" value="InterPro"/>
</dbReference>
<evidence type="ECO:0000256" key="2">
    <source>
        <dbReference type="ARBA" id="ARBA00022801"/>
    </source>
</evidence>
<accession>A0A975Y0D9</accession>
<dbReference type="InterPro" id="IPR003305">
    <property type="entry name" value="CenC_carb-bd"/>
</dbReference>
<dbReference type="RefSeq" id="WP_216939866.1">
    <property type="nucleotide sequence ID" value="NZ_CP077062.1"/>
</dbReference>
<comment type="similarity">
    <text evidence="1">Belongs to the glycosyl hydrolase 16 family.</text>
</comment>
<dbReference type="EMBL" id="CP077062">
    <property type="protein sequence ID" value="QWZ08376.1"/>
    <property type="molecule type" value="Genomic_DNA"/>
</dbReference>
<organism evidence="6 7">
    <name type="scientific">Nocardioides panacis</name>
    <dbReference type="NCBI Taxonomy" id="2849501"/>
    <lineage>
        <taxon>Bacteria</taxon>
        <taxon>Bacillati</taxon>
        <taxon>Actinomycetota</taxon>
        <taxon>Actinomycetes</taxon>
        <taxon>Propionibacteriales</taxon>
        <taxon>Nocardioidaceae</taxon>
        <taxon>Nocardioides</taxon>
    </lineage>
</organism>
<dbReference type="GO" id="GO:0005975">
    <property type="term" value="P:carbohydrate metabolic process"/>
    <property type="evidence" value="ECO:0007669"/>
    <property type="project" value="InterPro"/>
</dbReference>
<dbReference type="PROSITE" id="PS51762">
    <property type="entry name" value="GH16_2"/>
    <property type="match status" value="1"/>
</dbReference>
<keyword evidence="4" id="KW-0732">Signal</keyword>
<proteinExistence type="inferred from homology"/>
<gene>
    <name evidence="6" type="ORF">KRR39_00365</name>
</gene>
<feature type="domain" description="GH16" evidence="5">
    <location>
        <begin position="239"/>
        <end position="486"/>
    </location>
</feature>
<dbReference type="InterPro" id="IPR050546">
    <property type="entry name" value="Glycosyl_Hydrlase_16"/>
</dbReference>
<evidence type="ECO:0000259" key="5">
    <source>
        <dbReference type="PROSITE" id="PS51762"/>
    </source>
</evidence>
<evidence type="ECO:0000256" key="4">
    <source>
        <dbReference type="SAM" id="SignalP"/>
    </source>
</evidence>
<feature type="signal peptide" evidence="4">
    <location>
        <begin position="1"/>
        <end position="24"/>
    </location>
</feature>
<feature type="compositionally biased region" description="Pro residues" evidence="3">
    <location>
        <begin position="197"/>
        <end position="249"/>
    </location>
</feature>
<dbReference type="CDD" id="cd08023">
    <property type="entry name" value="GH16_laminarinase_like"/>
    <property type="match status" value="1"/>
</dbReference>
<evidence type="ECO:0000313" key="6">
    <source>
        <dbReference type="EMBL" id="QWZ08376.1"/>
    </source>
</evidence>
<evidence type="ECO:0000313" key="7">
    <source>
        <dbReference type="Proteomes" id="UP000683575"/>
    </source>
</evidence>
<feature type="chain" id="PRO_5037285931" evidence="4">
    <location>
        <begin position="25"/>
        <end position="486"/>
    </location>
</feature>
<feature type="region of interest" description="Disordered" evidence="3">
    <location>
        <begin position="192"/>
        <end position="249"/>
    </location>
</feature>
<sequence length="486" mass="51662">MGAAVTVTTALILTTIGGSPTAVAAPSGGNLVKDPNFDNGTAAWTVKSGGRLSVVGGHDGGRGIKVTNTTNGALTLALNDKTNTVASTKAGTVYRASVWLKATSPDVSSAVRLMEYDGSTNRGSAVASRWMRSVKGRQPTLARRATSAPGWAQATVRYTAKTSGATLDLNMLTWTLPAHESFVVSDPTLVVVSSPAPSKPAPTTPAPTKPAPTTPPPSKPAPTTPAPTTPAPTTPAPTTPAPTTPVPPVVPAPAGYRLVWSDDFSSIDRSKWNVRNNSWANNEESIVTARPDNVFVSNGALTLRALKESYTVGSTTRQYTSGYLDTIGKAAWQYGRIEMRAKLPAAQGMWPAFWLRENSGLGELDIMEAVGGMGNRTVQTVHQSTNGDMARFGHEDVLPSGSVSDWHTYAVDREPGSVQWYVDDRLVFSKTVSTVPWLDDTFDTPMNIRLNLQVGGSMPAYYQKPVIGAPLGASDYVIDYVRVYQR</sequence>
<dbReference type="PANTHER" id="PTHR10963:SF55">
    <property type="entry name" value="GLYCOSIDE HYDROLASE FAMILY 16 PROTEIN"/>
    <property type="match status" value="1"/>
</dbReference>
<dbReference type="Pfam" id="PF00722">
    <property type="entry name" value="Glyco_hydro_16"/>
    <property type="match status" value="1"/>
</dbReference>
<protein>
    <submittedName>
        <fullName evidence="6">Family 16 glycosylhydrolase</fullName>
    </submittedName>
</protein>
<dbReference type="InterPro" id="IPR000757">
    <property type="entry name" value="Beta-glucanase-like"/>
</dbReference>
<reference evidence="6" key="1">
    <citation type="submission" date="2021-06" db="EMBL/GenBank/DDBJ databases">
        <title>Complete genome sequence of Nocardioides sp. G188.</title>
        <authorList>
            <person name="Im W.-T."/>
        </authorList>
    </citation>
    <scope>NUCLEOTIDE SEQUENCE</scope>
    <source>
        <strain evidence="6">G188</strain>
    </source>
</reference>
<evidence type="ECO:0000256" key="3">
    <source>
        <dbReference type="SAM" id="MobiDB-lite"/>
    </source>
</evidence>